<dbReference type="Proteomes" id="UP001302126">
    <property type="component" value="Unassembled WGS sequence"/>
</dbReference>
<name>A0AAN6WPT7_9PEZI</name>
<proteinExistence type="predicted"/>
<organism evidence="2 3">
    <name type="scientific">Podospora australis</name>
    <dbReference type="NCBI Taxonomy" id="1536484"/>
    <lineage>
        <taxon>Eukaryota</taxon>
        <taxon>Fungi</taxon>
        <taxon>Dikarya</taxon>
        <taxon>Ascomycota</taxon>
        <taxon>Pezizomycotina</taxon>
        <taxon>Sordariomycetes</taxon>
        <taxon>Sordariomycetidae</taxon>
        <taxon>Sordariales</taxon>
        <taxon>Podosporaceae</taxon>
        <taxon>Podospora</taxon>
    </lineage>
</organism>
<dbReference type="InterPro" id="IPR036047">
    <property type="entry name" value="F-box-like_dom_sf"/>
</dbReference>
<protein>
    <recommendedName>
        <fullName evidence="1">F-box domain-containing protein</fullName>
    </recommendedName>
</protein>
<reference evidence="2" key="1">
    <citation type="journal article" date="2023" name="Mol. Phylogenet. Evol.">
        <title>Genome-scale phylogeny and comparative genomics of the fungal order Sordariales.</title>
        <authorList>
            <person name="Hensen N."/>
            <person name="Bonometti L."/>
            <person name="Westerberg I."/>
            <person name="Brannstrom I.O."/>
            <person name="Guillou S."/>
            <person name="Cros-Aarteil S."/>
            <person name="Calhoun S."/>
            <person name="Haridas S."/>
            <person name="Kuo A."/>
            <person name="Mondo S."/>
            <person name="Pangilinan J."/>
            <person name="Riley R."/>
            <person name="LaButti K."/>
            <person name="Andreopoulos B."/>
            <person name="Lipzen A."/>
            <person name="Chen C."/>
            <person name="Yan M."/>
            <person name="Daum C."/>
            <person name="Ng V."/>
            <person name="Clum A."/>
            <person name="Steindorff A."/>
            <person name="Ohm R.A."/>
            <person name="Martin F."/>
            <person name="Silar P."/>
            <person name="Natvig D.O."/>
            <person name="Lalanne C."/>
            <person name="Gautier V."/>
            <person name="Ament-Velasquez S.L."/>
            <person name="Kruys A."/>
            <person name="Hutchinson M.I."/>
            <person name="Powell A.J."/>
            <person name="Barry K."/>
            <person name="Miller A.N."/>
            <person name="Grigoriev I.V."/>
            <person name="Debuchy R."/>
            <person name="Gladieux P."/>
            <person name="Hiltunen Thoren M."/>
            <person name="Johannesson H."/>
        </authorList>
    </citation>
    <scope>NUCLEOTIDE SEQUENCE</scope>
    <source>
        <strain evidence="2">PSN309</strain>
    </source>
</reference>
<comment type="caution">
    <text evidence="2">The sequence shown here is derived from an EMBL/GenBank/DDBJ whole genome shotgun (WGS) entry which is preliminary data.</text>
</comment>
<feature type="domain" description="F-box" evidence="1">
    <location>
        <begin position="86"/>
        <end position="132"/>
    </location>
</feature>
<dbReference type="AlphaFoldDB" id="A0AAN6WPT7"/>
<gene>
    <name evidence="2" type="ORF">QBC35DRAFT_389980</name>
</gene>
<dbReference type="Pfam" id="PF00646">
    <property type="entry name" value="F-box"/>
    <property type="match status" value="1"/>
</dbReference>
<keyword evidence="3" id="KW-1185">Reference proteome</keyword>
<reference evidence="2" key="2">
    <citation type="submission" date="2023-05" db="EMBL/GenBank/DDBJ databases">
        <authorList>
            <consortium name="Lawrence Berkeley National Laboratory"/>
            <person name="Steindorff A."/>
            <person name="Hensen N."/>
            <person name="Bonometti L."/>
            <person name="Westerberg I."/>
            <person name="Brannstrom I.O."/>
            <person name="Guillou S."/>
            <person name="Cros-Aarteil S."/>
            <person name="Calhoun S."/>
            <person name="Haridas S."/>
            <person name="Kuo A."/>
            <person name="Mondo S."/>
            <person name="Pangilinan J."/>
            <person name="Riley R."/>
            <person name="Labutti K."/>
            <person name="Andreopoulos B."/>
            <person name="Lipzen A."/>
            <person name="Chen C."/>
            <person name="Yanf M."/>
            <person name="Daum C."/>
            <person name="Ng V."/>
            <person name="Clum A."/>
            <person name="Ohm R."/>
            <person name="Martin F."/>
            <person name="Silar P."/>
            <person name="Natvig D."/>
            <person name="Lalanne C."/>
            <person name="Gautier V."/>
            <person name="Ament-Velasquez S.L."/>
            <person name="Kruys A."/>
            <person name="Hutchinson M.I."/>
            <person name="Powell A.J."/>
            <person name="Barry K."/>
            <person name="Miller A.N."/>
            <person name="Grigoriev I.V."/>
            <person name="Debuchy R."/>
            <person name="Gladieux P."/>
            <person name="Thoren M.H."/>
            <person name="Johannesson H."/>
        </authorList>
    </citation>
    <scope>NUCLEOTIDE SEQUENCE</scope>
    <source>
        <strain evidence="2">PSN309</strain>
    </source>
</reference>
<sequence length="378" mass="43054">MAAFWYEEVVRTVGSRSPSISTQESYGYRSTSECRCHDDRADAIIRAATYHNYDYCRSVIWFSPEEHDGIRQSIATPFPRNPDTGLCSFNRLPLELLYEVLLHLDMETLFHLRQASSGTRRAVDSLMHYQAVVSHALSAFRALLQTGLASSVSLFNFYDVLCTKACVFCGEFDEFVFLLTWKRCCYKCLKDKEETQLVPPLSVQKEFKLTDAQGAQLKSLKTVPAIDTTKSTGNKSRSTLVSREQASIISGQPRRSHWNFPQNKRFNLKGACTLPYYNSRTGQVDRGMLCAGCLLALDNLGLFGRFSVQWWSKVCDKVYTQNEYLEHFRWCKQAQVLWESSDGGTIKPPDLPEAAHRQGFFGDSEERKEGCGIFPRKV</sequence>
<evidence type="ECO:0000259" key="1">
    <source>
        <dbReference type="PROSITE" id="PS50181"/>
    </source>
</evidence>
<evidence type="ECO:0000313" key="2">
    <source>
        <dbReference type="EMBL" id="KAK4185225.1"/>
    </source>
</evidence>
<dbReference type="EMBL" id="MU864457">
    <property type="protein sequence ID" value="KAK4185225.1"/>
    <property type="molecule type" value="Genomic_DNA"/>
</dbReference>
<accession>A0AAN6WPT7</accession>
<evidence type="ECO:0000313" key="3">
    <source>
        <dbReference type="Proteomes" id="UP001302126"/>
    </source>
</evidence>
<dbReference type="InterPro" id="IPR001810">
    <property type="entry name" value="F-box_dom"/>
</dbReference>
<dbReference type="PROSITE" id="PS50181">
    <property type="entry name" value="FBOX"/>
    <property type="match status" value="1"/>
</dbReference>
<dbReference type="SUPFAM" id="SSF81383">
    <property type="entry name" value="F-box domain"/>
    <property type="match status" value="1"/>
</dbReference>